<evidence type="ECO:0000256" key="2">
    <source>
        <dbReference type="ARBA" id="ARBA00020752"/>
    </source>
</evidence>
<dbReference type="RefSeq" id="WP_052884839.1">
    <property type="nucleotide sequence ID" value="NZ_CP009961.1"/>
</dbReference>
<keyword evidence="9" id="KW-1185">Reference proteome</keyword>
<evidence type="ECO:0000256" key="3">
    <source>
        <dbReference type="ARBA" id="ARBA00022679"/>
    </source>
</evidence>
<dbReference type="CDD" id="cd04235">
    <property type="entry name" value="AAK_CK"/>
    <property type="match status" value="1"/>
</dbReference>
<accession>A0A0F7FJN5</accession>
<evidence type="ECO:0000256" key="5">
    <source>
        <dbReference type="NCBIfam" id="TIGR00746"/>
    </source>
</evidence>
<evidence type="ECO:0000256" key="4">
    <source>
        <dbReference type="ARBA" id="ARBA00022777"/>
    </source>
</evidence>
<evidence type="ECO:0000259" key="7">
    <source>
        <dbReference type="Pfam" id="PF00696"/>
    </source>
</evidence>
<dbReference type="AlphaFoldDB" id="A0A0F7FJN5"/>
<proteinExistence type="inferred from homology"/>
<protein>
    <recommendedName>
        <fullName evidence="2 5">Carbamate kinase</fullName>
    </recommendedName>
</protein>
<dbReference type="SUPFAM" id="SSF53633">
    <property type="entry name" value="Carbamate kinase-like"/>
    <property type="match status" value="1"/>
</dbReference>
<dbReference type="OrthoDB" id="31128at2157"/>
<evidence type="ECO:0000256" key="1">
    <source>
        <dbReference type="ARBA" id="ARBA00011066"/>
    </source>
</evidence>
<comment type="similarity">
    <text evidence="1 6">Belongs to the carbamate kinase family.</text>
</comment>
<organism evidence="8 9">
    <name type="scientific">Infirmifilum uzonense</name>
    <dbReference type="NCBI Taxonomy" id="1550241"/>
    <lineage>
        <taxon>Archaea</taxon>
        <taxon>Thermoproteota</taxon>
        <taxon>Thermoprotei</taxon>
        <taxon>Thermofilales</taxon>
        <taxon>Thermofilaceae</taxon>
        <taxon>Infirmifilum</taxon>
    </lineage>
</organism>
<evidence type="ECO:0000313" key="9">
    <source>
        <dbReference type="Proteomes" id="UP000067434"/>
    </source>
</evidence>
<dbReference type="GO" id="GO:0005829">
    <property type="term" value="C:cytosol"/>
    <property type="evidence" value="ECO:0007669"/>
    <property type="project" value="TreeGrafter"/>
</dbReference>
<evidence type="ECO:0000256" key="6">
    <source>
        <dbReference type="PIRNR" id="PIRNR000723"/>
    </source>
</evidence>
<dbReference type="GeneID" id="25400680"/>
<keyword evidence="4 6" id="KW-0418">Kinase</keyword>
<dbReference type="EMBL" id="CP009961">
    <property type="protein sequence ID" value="AKG39265.1"/>
    <property type="molecule type" value="Genomic_DNA"/>
</dbReference>
<dbReference type="PANTHER" id="PTHR30409">
    <property type="entry name" value="CARBAMATE KINASE"/>
    <property type="match status" value="1"/>
</dbReference>
<dbReference type="InterPro" id="IPR003964">
    <property type="entry name" value="Carb_kinase"/>
</dbReference>
<dbReference type="GO" id="GO:0008804">
    <property type="term" value="F:carbamate kinase activity"/>
    <property type="evidence" value="ECO:0007669"/>
    <property type="project" value="UniProtKB-UniRule"/>
</dbReference>
<dbReference type="InterPro" id="IPR036393">
    <property type="entry name" value="AceGlu_kinase-like_sf"/>
</dbReference>
<dbReference type="GO" id="GO:0019546">
    <property type="term" value="P:L-arginine deiminase pathway"/>
    <property type="evidence" value="ECO:0007669"/>
    <property type="project" value="TreeGrafter"/>
</dbReference>
<dbReference type="STRING" id="1550241.MA03_00575"/>
<dbReference type="PIRSF" id="PIRSF000723">
    <property type="entry name" value="Carbamate_kin"/>
    <property type="match status" value="1"/>
</dbReference>
<keyword evidence="3 6" id="KW-0808">Transferase</keyword>
<evidence type="ECO:0000313" key="8">
    <source>
        <dbReference type="EMBL" id="AKG39265.1"/>
    </source>
</evidence>
<dbReference type="Gene3D" id="3.40.1160.10">
    <property type="entry name" value="Acetylglutamate kinase-like"/>
    <property type="match status" value="1"/>
</dbReference>
<dbReference type="InterPro" id="IPR001048">
    <property type="entry name" value="Asp/Glu/Uridylate_kinase"/>
</dbReference>
<dbReference type="Pfam" id="PF00696">
    <property type="entry name" value="AA_kinase"/>
    <property type="match status" value="1"/>
</dbReference>
<reference evidence="8 9" key="1">
    <citation type="journal article" date="2015" name="Stand. Genomic Sci.">
        <title>Complete genome sequence of and proposal of Thermofilum uzonense sp. nov. a novel hyperthermophilic crenarchaeon and emended description of the genus Thermofilum.</title>
        <authorList>
            <person name="Toshchakov S.V."/>
            <person name="Korzhenkov A.A."/>
            <person name="Samarov N.I."/>
            <person name="Mazunin I.O."/>
            <person name="Mozhey O.I."/>
            <person name="Shmyr I.S."/>
            <person name="Derbikova K.S."/>
            <person name="Taranov E.A."/>
            <person name="Dominova I.N."/>
            <person name="Bonch-Osmolovskaya E.A."/>
            <person name="Patrushev M.V."/>
            <person name="Podosokorskaya O.A."/>
            <person name="Kublanov I.V."/>
        </authorList>
    </citation>
    <scope>NUCLEOTIDE SEQUENCE [LARGE SCALE GENOMIC DNA]</scope>
    <source>
        <strain evidence="8 9">1807-2</strain>
    </source>
</reference>
<dbReference type="PATRIC" id="fig|1550241.5.peg.117"/>
<dbReference type="FunFam" id="3.40.1160.10:FF:000007">
    <property type="entry name" value="Carbamate kinase"/>
    <property type="match status" value="1"/>
</dbReference>
<dbReference type="NCBIfam" id="TIGR00746">
    <property type="entry name" value="arcC"/>
    <property type="match status" value="1"/>
</dbReference>
<dbReference type="KEGG" id="thf:MA03_00575"/>
<feature type="domain" description="Aspartate/glutamate/uridylate kinase" evidence="7">
    <location>
        <begin position="10"/>
        <end position="293"/>
    </location>
</feature>
<dbReference type="PRINTS" id="PR01469">
    <property type="entry name" value="CARBMTKINASE"/>
</dbReference>
<dbReference type="NCBIfam" id="NF009007">
    <property type="entry name" value="PRK12352.1"/>
    <property type="match status" value="1"/>
</dbReference>
<dbReference type="PANTHER" id="PTHR30409:SF1">
    <property type="entry name" value="CARBAMATE KINASE-RELATED"/>
    <property type="match status" value="1"/>
</dbReference>
<sequence length="312" mass="34234">MASKGIYVEKVIVIALGGNALIRKGQRGTFQEQVENLIRITPEIARASRSYRIVLTHGNGPQVGNLYLQQEHTRDVPPMPLHACVAMTQSLIGYMIQTAFSKCCPELRVNVVPTRVIVDPGDLAFLNPTKPIGPYYDGAQVEDLKKKGWSLVMVPGRGWRRVVPSPKPREIVELEQIRTSVERFEVTVAVGGGGVPVVKQNGSLVGVDAVIDKDLASSVLAVSLNAESFLILTDVEGVYLDYGSEKQQLIREIRLREAQELLEKGYFPPGSMGPKVEAVIEFVRATGRKAIIGHLDKLEEIIRGVSGTIFKP</sequence>
<name>A0A0F7FJN5_9CREN</name>
<dbReference type="HOGENOM" id="CLU_076278_0_0_2"/>
<gene>
    <name evidence="8" type="ORF">MA03_00575</name>
</gene>
<dbReference type="Proteomes" id="UP000067434">
    <property type="component" value="Chromosome"/>
</dbReference>